<keyword evidence="5 8" id="KW-1133">Transmembrane helix</keyword>
<feature type="transmembrane region" description="Helical" evidence="8">
    <location>
        <begin position="285"/>
        <end position="306"/>
    </location>
</feature>
<comment type="caution">
    <text evidence="9">The sequence shown here is derived from an EMBL/GenBank/DDBJ whole genome shotgun (WGS) entry which is preliminary data.</text>
</comment>
<evidence type="ECO:0000256" key="2">
    <source>
        <dbReference type="ARBA" id="ARBA00022475"/>
    </source>
</evidence>
<feature type="transmembrane region" description="Helical" evidence="8">
    <location>
        <begin position="137"/>
        <end position="154"/>
    </location>
</feature>
<gene>
    <name evidence="9" type="ORF">GCM10009858_23580</name>
</gene>
<dbReference type="PANTHER" id="PTHR30589">
    <property type="entry name" value="PROLIPOPROTEIN DIACYLGLYCERYL TRANSFERASE"/>
    <property type="match status" value="1"/>
</dbReference>
<feature type="transmembrane region" description="Helical" evidence="8">
    <location>
        <begin position="95"/>
        <end position="117"/>
    </location>
</feature>
<comment type="similarity">
    <text evidence="1">Belongs to the Lgt family.</text>
</comment>
<evidence type="ECO:0000313" key="9">
    <source>
        <dbReference type="EMBL" id="GAA2485018.1"/>
    </source>
</evidence>
<evidence type="ECO:0000256" key="5">
    <source>
        <dbReference type="ARBA" id="ARBA00022989"/>
    </source>
</evidence>
<evidence type="ECO:0000256" key="1">
    <source>
        <dbReference type="ARBA" id="ARBA00007150"/>
    </source>
</evidence>
<feature type="compositionally biased region" description="Basic and acidic residues" evidence="7">
    <location>
        <begin position="317"/>
        <end position="331"/>
    </location>
</feature>
<dbReference type="InterPro" id="IPR001640">
    <property type="entry name" value="Lgt"/>
</dbReference>
<sequence length="337" mass="35998">MPVPTRSYPYLGDLVQALTGAHLPLPMPMFGLLVLVALLAATAVLRLELRRRWDAGDLVEAGPSPDGSTPAPDGPALQDVRAARVPGSRQQLDDLTATFAAVMLVAGIAGAKLFSVLEDPGALLSDPVGQVFSSNGFNIIGGLVVATAVGVLLLRRNGIRVAPFLDSAAPALMLGYAVGRIGCQVSGDGDWGIAADPAGRPAWLPSWLWAQQYEGNIVGVQIMAPGVHPTPIWETAMGLVLFAVLWSLRRHPYRDGWLFSLWIVLAAAERLLIEPFRVNELHGPWALSQAQYLSGLFLVVGLAGLLRLRARRTSPSPEHDPDWGPARDRDPSSVSRG</sequence>
<organism evidence="9 10">
    <name type="scientific">Terrabacter carboxydivorans</name>
    <dbReference type="NCBI Taxonomy" id="619730"/>
    <lineage>
        <taxon>Bacteria</taxon>
        <taxon>Bacillati</taxon>
        <taxon>Actinomycetota</taxon>
        <taxon>Actinomycetes</taxon>
        <taxon>Micrococcales</taxon>
        <taxon>Intrasporangiaceae</taxon>
        <taxon>Terrabacter</taxon>
    </lineage>
</organism>
<keyword evidence="3" id="KW-0808">Transferase</keyword>
<keyword evidence="4 8" id="KW-0812">Transmembrane</keyword>
<dbReference type="Pfam" id="PF01790">
    <property type="entry name" value="LGT"/>
    <property type="match status" value="1"/>
</dbReference>
<reference evidence="10" key="1">
    <citation type="journal article" date="2019" name="Int. J. Syst. Evol. Microbiol.">
        <title>The Global Catalogue of Microorganisms (GCM) 10K type strain sequencing project: providing services to taxonomists for standard genome sequencing and annotation.</title>
        <authorList>
            <consortium name="The Broad Institute Genomics Platform"/>
            <consortium name="The Broad Institute Genome Sequencing Center for Infectious Disease"/>
            <person name="Wu L."/>
            <person name="Ma J."/>
        </authorList>
    </citation>
    <scope>NUCLEOTIDE SEQUENCE [LARGE SCALE GENOMIC DNA]</scope>
    <source>
        <strain evidence="10">JCM 16259</strain>
    </source>
</reference>
<evidence type="ECO:0000256" key="4">
    <source>
        <dbReference type="ARBA" id="ARBA00022692"/>
    </source>
</evidence>
<keyword evidence="2" id="KW-1003">Cell membrane</keyword>
<dbReference type="Proteomes" id="UP001500730">
    <property type="component" value="Unassembled WGS sequence"/>
</dbReference>
<protein>
    <recommendedName>
        <fullName evidence="11">Prolipoprotein diacylglyceryl transferase</fullName>
    </recommendedName>
</protein>
<evidence type="ECO:0000256" key="3">
    <source>
        <dbReference type="ARBA" id="ARBA00022679"/>
    </source>
</evidence>
<feature type="region of interest" description="Disordered" evidence="7">
    <location>
        <begin position="58"/>
        <end position="77"/>
    </location>
</feature>
<feature type="transmembrane region" description="Helical" evidence="8">
    <location>
        <begin position="256"/>
        <end position="273"/>
    </location>
</feature>
<accession>A0ABP5YU30</accession>
<proteinExistence type="inferred from homology"/>
<keyword evidence="6 8" id="KW-0472">Membrane</keyword>
<keyword evidence="10" id="KW-1185">Reference proteome</keyword>
<evidence type="ECO:0000256" key="6">
    <source>
        <dbReference type="ARBA" id="ARBA00023136"/>
    </source>
</evidence>
<feature type="transmembrane region" description="Helical" evidence="8">
    <location>
        <begin position="25"/>
        <end position="45"/>
    </location>
</feature>
<evidence type="ECO:0008006" key="11">
    <source>
        <dbReference type="Google" id="ProtNLM"/>
    </source>
</evidence>
<evidence type="ECO:0000313" key="10">
    <source>
        <dbReference type="Proteomes" id="UP001500730"/>
    </source>
</evidence>
<dbReference type="RefSeq" id="WP_344255100.1">
    <property type="nucleotide sequence ID" value="NZ_BAAARE010000009.1"/>
</dbReference>
<dbReference type="EMBL" id="BAAARE010000009">
    <property type="protein sequence ID" value="GAA2485018.1"/>
    <property type="molecule type" value="Genomic_DNA"/>
</dbReference>
<evidence type="ECO:0000256" key="7">
    <source>
        <dbReference type="SAM" id="MobiDB-lite"/>
    </source>
</evidence>
<evidence type="ECO:0000256" key="8">
    <source>
        <dbReference type="SAM" id="Phobius"/>
    </source>
</evidence>
<name>A0ABP5YU30_9MICO</name>
<dbReference type="PANTHER" id="PTHR30589:SF0">
    <property type="entry name" value="PHOSPHATIDYLGLYCEROL--PROLIPOPROTEIN DIACYLGLYCERYL TRANSFERASE"/>
    <property type="match status" value="1"/>
</dbReference>
<feature type="region of interest" description="Disordered" evidence="7">
    <location>
        <begin position="312"/>
        <end position="337"/>
    </location>
</feature>